<dbReference type="AlphaFoldDB" id="A0A5B0PMQ9"/>
<evidence type="ECO:0000313" key="2">
    <source>
        <dbReference type="Proteomes" id="UP000324748"/>
    </source>
</evidence>
<comment type="caution">
    <text evidence="1">The sequence shown here is derived from an EMBL/GenBank/DDBJ whole genome shotgun (WGS) entry which is preliminary data.</text>
</comment>
<dbReference type="Proteomes" id="UP000324748">
    <property type="component" value="Unassembled WGS sequence"/>
</dbReference>
<keyword evidence="2" id="KW-1185">Reference proteome</keyword>
<reference evidence="1 2" key="1">
    <citation type="submission" date="2019-05" db="EMBL/GenBank/DDBJ databases">
        <title>Emergence of the Ug99 lineage of the wheat stem rust pathogen through somatic hybridization.</title>
        <authorList>
            <person name="Li F."/>
            <person name="Upadhyaya N.M."/>
            <person name="Sperschneider J."/>
            <person name="Matny O."/>
            <person name="Nguyen-Phuc H."/>
            <person name="Mago R."/>
            <person name="Raley C."/>
            <person name="Miller M.E."/>
            <person name="Silverstein K.A.T."/>
            <person name="Henningsen E."/>
            <person name="Hirsch C.D."/>
            <person name="Visser B."/>
            <person name="Pretorius Z.A."/>
            <person name="Steffenson B.J."/>
            <person name="Schwessinger B."/>
            <person name="Dodds P.N."/>
            <person name="Figueroa M."/>
        </authorList>
    </citation>
    <scope>NUCLEOTIDE SEQUENCE [LARGE SCALE GENOMIC DNA]</scope>
    <source>
        <strain evidence="1">21-0</strain>
    </source>
</reference>
<organism evidence="1 2">
    <name type="scientific">Puccinia graminis f. sp. tritici</name>
    <dbReference type="NCBI Taxonomy" id="56615"/>
    <lineage>
        <taxon>Eukaryota</taxon>
        <taxon>Fungi</taxon>
        <taxon>Dikarya</taxon>
        <taxon>Basidiomycota</taxon>
        <taxon>Pucciniomycotina</taxon>
        <taxon>Pucciniomycetes</taxon>
        <taxon>Pucciniales</taxon>
        <taxon>Pucciniaceae</taxon>
        <taxon>Puccinia</taxon>
    </lineage>
</organism>
<evidence type="ECO:0000313" key="1">
    <source>
        <dbReference type="EMBL" id="KAA1101229.1"/>
    </source>
</evidence>
<dbReference type="EMBL" id="VSWC01000053">
    <property type="protein sequence ID" value="KAA1101229.1"/>
    <property type="molecule type" value="Genomic_DNA"/>
</dbReference>
<accession>A0A5B0PMQ9</accession>
<protein>
    <submittedName>
        <fullName evidence="1">Uncharacterized protein</fullName>
    </submittedName>
</protein>
<proteinExistence type="predicted"/>
<name>A0A5B0PMQ9_PUCGR</name>
<sequence>MVGSAAEPAIKIIVRGGTVKARVQSFSDSRGYRLICDSGRLHPAQLDVRRSVQQASQANGKNKRFFSSTGYQTALRLTHYLGFLKSFITFTPVSIL</sequence>
<gene>
    <name evidence="1" type="ORF">PGT21_012293</name>
</gene>